<protein>
    <submittedName>
        <fullName evidence="1">Amino acid-binding protein</fullName>
    </submittedName>
</protein>
<dbReference type="InterPro" id="IPR045865">
    <property type="entry name" value="ACT-like_dom_sf"/>
</dbReference>
<dbReference type="Proteomes" id="UP000658733">
    <property type="component" value="Unassembled WGS sequence"/>
</dbReference>
<sequence>MVYKMWESLKYKFEKYPARMNVASKMIELGLRVGKDHKIYCGDLKISDVALAKVANVDRKAIKLTVDFILNDEKLSNIFENILPAGTLLKNIAKNLGLGVIEIEVGEENIGILANASKIISEEGISIRQAYASDTQLEEIPRLTIITEENVSGEIIKKFLKINGVIRVSIY</sequence>
<dbReference type="InterPro" id="IPR014424">
    <property type="entry name" value="UCP004897_ACT"/>
</dbReference>
<dbReference type="RefSeq" id="WP_221061960.1">
    <property type="nucleotide sequence ID" value="NZ_AP019779.1"/>
</dbReference>
<dbReference type="AlphaFoldDB" id="A0A843AQ11"/>
<dbReference type="EMBL" id="JADIIN010000044">
    <property type="protein sequence ID" value="MBF4468860.1"/>
    <property type="molecule type" value="Genomic_DNA"/>
</dbReference>
<gene>
    <name evidence="1" type="ORF">ISP01_05580</name>
</gene>
<reference evidence="1" key="1">
    <citation type="submission" date="2020-10" db="EMBL/GenBank/DDBJ databases">
        <title>Dehalococcoides mccartyi of a TCE/Cr reducing biochatode.</title>
        <authorList>
            <person name="Matturro B."/>
        </authorList>
    </citation>
    <scope>NUCLEOTIDE SEQUENCE</scope>
    <source>
        <strain evidence="1">Bin4</strain>
    </source>
</reference>
<evidence type="ECO:0000313" key="1">
    <source>
        <dbReference type="EMBL" id="MBF4468860.1"/>
    </source>
</evidence>
<dbReference type="GeneID" id="66133049"/>
<name>A0A843AQ11_METAZ</name>
<evidence type="ECO:0000313" key="2">
    <source>
        <dbReference type="Proteomes" id="UP000658733"/>
    </source>
</evidence>
<dbReference type="PIRSF" id="PIRSF004897">
    <property type="entry name" value="UCP004897_ACT"/>
    <property type="match status" value="1"/>
</dbReference>
<accession>A0A843AQ11</accession>
<comment type="caution">
    <text evidence="1">The sequence shown here is derived from an EMBL/GenBank/DDBJ whole genome shotgun (WGS) entry which is preliminary data.</text>
</comment>
<organism evidence="1 2">
    <name type="scientific">Methanobrevibacter arboriphilus</name>
    <dbReference type="NCBI Taxonomy" id="39441"/>
    <lineage>
        <taxon>Archaea</taxon>
        <taxon>Methanobacteriati</taxon>
        <taxon>Methanobacteriota</taxon>
        <taxon>Methanomada group</taxon>
        <taxon>Methanobacteria</taxon>
        <taxon>Methanobacteriales</taxon>
        <taxon>Methanobacteriaceae</taxon>
        <taxon>Methanobrevibacter</taxon>
    </lineage>
</organism>
<dbReference type="SUPFAM" id="SSF55021">
    <property type="entry name" value="ACT-like"/>
    <property type="match status" value="1"/>
</dbReference>
<proteinExistence type="predicted"/>